<dbReference type="AlphaFoldDB" id="A0A6I2UL93"/>
<dbReference type="RefSeq" id="WP_154407923.1">
    <property type="nucleotide sequence ID" value="NZ_VUNR01000033.1"/>
</dbReference>
<name>A0A6I2UL93_9FIRM</name>
<protein>
    <submittedName>
        <fullName evidence="1">Uncharacterized protein</fullName>
    </submittedName>
</protein>
<organism evidence="1 2">
    <name type="scientific">Anaerovibrio slackiae</name>
    <dbReference type="NCBI Taxonomy" id="2652309"/>
    <lineage>
        <taxon>Bacteria</taxon>
        <taxon>Bacillati</taxon>
        <taxon>Bacillota</taxon>
        <taxon>Negativicutes</taxon>
        <taxon>Selenomonadales</taxon>
        <taxon>Selenomonadaceae</taxon>
        <taxon>Anaerovibrio</taxon>
    </lineage>
</organism>
<dbReference type="EMBL" id="VUNR01000033">
    <property type="protein sequence ID" value="MSU09762.1"/>
    <property type="molecule type" value="Genomic_DNA"/>
</dbReference>
<keyword evidence="2" id="KW-1185">Reference proteome</keyword>
<sequence>MKIVTINKSLMLKYAGDPEILQKDNRPCVLIVRLKYKGKNQDFAVPLRSNIKASASKEQYFPLPPRPTTKSRNRHGLHYIKMFPVSKQYLIRYRTEGNVFSQMIKSILDKNEKRIVQESQRYLSRYEAGDRPLFSTDIDFLLTQLYK</sequence>
<evidence type="ECO:0000313" key="2">
    <source>
        <dbReference type="Proteomes" id="UP000433181"/>
    </source>
</evidence>
<comment type="caution">
    <text evidence="1">The sequence shown here is derived from an EMBL/GenBank/DDBJ whole genome shotgun (WGS) entry which is preliminary data.</text>
</comment>
<dbReference type="Gene3D" id="3.10.129.130">
    <property type="match status" value="1"/>
</dbReference>
<evidence type="ECO:0000313" key="1">
    <source>
        <dbReference type="EMBL" id="MSU09762.1"/>
    </source>
</evidence>
<proteinExistence type="predicted"/>
<reference evidence="1 2" key="1">
    <citation type="submission" date="2019-08" db="EMBL/GenBank/DDBJ databases">
        <title>In-depth cultivation of the pig gut microbiome towards novel bacterial diversity and tailored functional studies.</title>
        <authorList>
            <person name="Wylensek D."/>
            <person name="Hitch T.C.A."/>
            <person name="Clavel T."/>
        </authorList>
    </citation>
    <scope>NUCLEOTIDE SEQUENCE [LARGE SCALE GENOMIC DNA]</scope>
    <source>
        <strain evidence="1 2">WCA-693-APC-5D-A</strain>
    </source>
</reference>
<dbReference type="InterPro" id="IPR053735">
    <property type="entry name" value="Type_III_TA_endoRNase"/>
</dbReference>
<dbReference type="GeneID" id="96779710"/>
<dbReference type="Proteomes" id="UP000433181">
    <property type="component" value="Unassembled WGS sequence"/>
</dbReference>
<gene>
    <name evidence="1" type="ORF">FYJ84_12330</name>
</gene>
<accession>A0A6I2UL93</accession>